<proteinExistence type="predicted"/>
<accession>A0A1G7S4T4</accession>
<feature type="site" description="Important for catalytic activity" evidence="7">
    <location>
        <position position="139"/>
    </location>
</feature>
<organism evidence="10 11">
    <name type="scientific">Epilithonimonas hungarica</name>
    <dbReference type="NCBI Taxonomy" id="454006"/>
    <lineage>
        <taxon>Bacteria</taxon>
        <taxon>Pseudomonadati</taxon>
        <taxon>Bacteroidota</taxon>
        <taxon>Flavobacteriia</taxon>
        <taxon>Flavobacteriales</taxon>
        <taxon>Weeksellaceae</taxon>
        <taxon>Chryseobacterium group</taxon>
        <taxon>Epilithonimonas</taxon>
    </lineage>
</organism>
<dbReference type="InterPro" id="IPR006108">
    <property type="entry name" value="3HC_DH_C"/>
</dbReference>
<reference evidence="11" key="1">
    <citation type="submission" date="2016-10" db="EMBL/GenBank/DDBJ databases">
        <authorList>
            <person name="Varghese N."/>
            <person name="Submissions S."/>
        </authorList>
    </citation>
    <scope>NUCLEOTIDE SEQUENCE [LARGE SCALE GENOMIC DNA]</scope>
    <source>
        <strain evidence="11">DSM 19684</strain>
    </source>
</reference>
<dbReference type="Gene3D" id="3.40.50.720">
    <property type="entry name" value="NAD(P)-binding Rossmann-like Domain"/>
    <property type="match status" value="1"/>
</dbReference>
<evidence type="ECO:0000256" key="4">
    <source>
        <dbReference type="ARBA" id="ARBA00023027"/>
    </source>
</evidence>
<evidence type="ECO:0000259" key="8">
    <source>
        <dbReference type="Pfam" id="PF00725"/>
    </source>
</evidence>
<dbReference type="GO" id="GO:0006635">
    <property type="term" value="P:fatty acid beta-oxidation"/>
    <property type="evidence" value="ECO:0007669"/>
    <property type="project" value="TreeGrafter"/>
</dbReference>
<dbReference type="NCBIfam" id="NF006143">
    <property type="entry name" value="PRK08293.1"/>
    <property type="match status" value="1"/>
</dbReference>
<feature type="domain" description="3-hydroxyacyl-CoA dehydrogenase C-terminal" evidence="8">
    <location>
        <begin position="186"/>
        <end position="284"/>
    </location>
</feature>
<dbReference type="SUPFAM" id="SSF48179">
    <property type="entry name" value="6-phosphogluconate dehydrogenase C-terminal domain-like"/>
    <property type="match status" value="1"/>
</dbReference>
<dbReference type="GO" id="GO:0003857">
    <property type="term" value="F:(3S)-3-hydroxyacyl-CoA dehydrogenase (NAD+) activity"/>
    <property type="evidence" value="ECO:0007669"/>
    <property type="project" value="UniProtKB-EC"/>
</dbReference>
<dbReference type="InterPro" id="IPR006176">
    <property type="entry name" value="3-OHacyl-CoA_DH_NAD-bd"/>
</dbReference>
<protein>
    <submittedName>
        <fullName evidence="10">3-hydroxybutyryl-CoA dehydrogenase</fullName>
    </submittedName>
</protein>
<evidence type="ECO:0000313" key="10">
    <source>
        <dbReference type="EMBL" id="SDG18027.1"/>
    </source>
</evidence>
<feature type="domain" description="3-hydroxyacyl-CoA dehydrogenase NAD binding" evidence="9">
    <location>
        <begin position="3"/>
        <end position="182"/>
    </location>
</feature>
<dbReference type="PIRSF" id="PIRSF000105">
    <property type="entry name" value="HCDH"/>
    <property type="match status" value="1"/>
</dbReference>
<evidence type="ECO:0000259" key="9">
    <source>
        <dbReference type="Pfam" id="PF02737"/>
    </source>
</evidence>
<keyword evidence="4" id="KW-0520">NAD</keyword>
<dbReference type="InterPro" id="IPR022694">
    <property type="entry name" value="3-OHacyl-CoA_DH"/>
</dbReference>
<dbReference type="Pfam" id="PF00725">
    <property type="entry name" value="3HCDH"/>
    <property type="match status" value="1"/>
</dbReference>
<comment type="catalytic activity">
    <reaction evidence="6">
        <text>a (3S)-3-hydroxyacyl-CoA + NAD(+) = a 3-oxoacyl-CoA + NADH + H(+)</text>
        <dbReference type="Rhea" id="RHEA:22432"/>
        <dbReference type="ChEBI" id="CHEBI:15378"/>
        <dbReference type="ChEBI" id="CHEBI:57318"/>
        <dbReference type="ChEBI" id="CHEBI:57540"/>
        <dbReference type="ChEBI" id="CHEBI:57945"/>
        <dbReference type="ChEBI" id="CHEBI:90726"/>
        <dbReference type="EC" id="1.1.1.35"/>
    </reaction>
</comment>
<dbReference type="Gene3D" id="1.10.1040.10">
    <property type="entry name" value="N-(1-d-carboxylethyl)-l-norvaline Dehydrogenase, domain 2"/>
    <property type="match status" value="1"/>
</dbReference>
<dbReference type="EMBL" id="FNBH01000003">
    <property type="protein sequence ID" value="SDG18027.1"/>
    <property type="molecule type" value="Genomic_DNA"/>
</dbReference>
<dbReference type="GO" id="GO:0070403">
    <property type="term" value="F:NAD+ binding"/>
    <property type="evidence" value="ECO:0007669"/>
    <property type="project" value="InterPro"/>
</dbReference>
<dbReference type="SUPFAM" id="SSF51735">
    <property type="entry name" value="NAD(P)-binding Rossmann-fold domains"/>
    <property type="match status" value="1"/>
</dbReference>
<evidence type="ECO:0000256" key="2">
    <source>
        <dbReference type="ARBA" id="ARBA00022832"/>
    </source>
</evidence>
<gene>
    <name evidence="10" type="ORF">SAMN05421825_2872</name>
</gene>
<keyword evidence="2" id="KW-0276">Fatty acid metabolism</keyword>
<sequence length="294" mass="33025">MKKVVVAGSGVLGSQIAFQTAFHHHQVVVYDLKDEFLEKGKEKIRLLFDDYKRDLNATQEQLDAAFTMISYSSVLREAVQDADIVIEAIPENIQIKKDFYIELGALAPDKTIFCTNSSTLLPSQFAAETARPEKFLALHFLNGVWKNTIVEVMRHQGTAPAVFEEIVAFSKSIGLTPLQLRKEQPGYITNSLSVPWVAAALRLWADDVADFQTIDKTWNIGMNTKFPPFAFIDAVGLNTAYNIMKNLSEQQNDSILEKGANRLKEDYIEKGKLGVSTGEGFYKYPNPAYLDEQF</sequence>
<name>A0A1G7S4T4_9FLAO</name>
<evidence type="ECO:0000256" key="7">
    <source>
        <dbReference type="PIRSR" id="PIRSR000105-1"/>
    </source>
</evidence>
<dbReference type="Pfam" id="PF02737">
    <property type="entry name" value="3HCDH_N"/>
    <property type="match status" value="1"/>
</dbReference>
<evidence type="ECO:0000256" key="3">
    <source>
        <dbReference type="ARBA" id="ARBA00023002"/>
    </source>
</evidence>
<dbReference type="Proteomes" id="UP000199203">
    <property type="component" value="Unassembled WGS sequence"/>
</dbReference>
<evidence type="ECO:0000256" key="5">
    <source>
        <dbReference type="ARBA" id="ARBA00023098"/>
    </source>
</evidence>
<dbReference type="RefSeq" id="WP_317040536.1">
    <property type="nucleotide sequence ID" value="NZ_FNBH01000003.1"/>
</dbReference>
<evidence type="ECO:0000256" key="6">
    <source>
        <dbReference type="ARBA" id="ARBA00049556"/>
    </source>
</evidence>
<dbReference type="STRING" id="454006.SAMN05421825_2872"/>
<evidence type="ECO:0000313" key="11">
    <source>
        <dbReference type="Proteomes" id="UP000199203"/>
    </source>
</evidence>
<evidence type="ECO:0000256" key="1">
    <source>
        <dbReference type="ARBA" id="ARBA00005005"/>
    </source>
</evidence>
<dbReference type="InterPro" id="IPR036291">
    <property type="entry name" value="NAD(P)-bd_dom_sf"/>
</dbReference>
<dbReference type="AlphaFoldDB" id="A0A1G7S4T4"/>
<keyword evidence="11" id="KW-1185">Reference proteome</keyword>
<dbReference type="InterPro" id="IPR013328">
    <property type="entry name" value="6PGD_dom2"/>
</dbReference>
<keyword evidence="5" id="KW-0443">Lipid metabolism</keyword>
<dbReference type="PANTHER" id="PTHR43561">
    <property type="match status" value="1"/>
</dbReference>
<dbReference type="InterPro" id="IPR052242">
    <property type="entry name" value="Mito_3-hydroxyacyl-CoA_DH"/>
</dbReference>
<keyword evidence="3" id="KW-0560">Oxidoreductase</keyword>
<dbReference type="PANTHER" id="PTHR43561:SF3">
    <property type="entry name" value="HYDROXYACYL-COENZYME A DEHYDROGENASE, MITOCHONDRIAL"/>
    <property type="match status" value="1"/>
</dbReference>
<comment type="pathway">
    <text evidence="1">Lipid metabolism; fatty acid beta-oxidation.</text>
</comment>
<dbReference type="InterPro" id="IPR008927">
    <property type="entry name" value="6-PGluconate_DH-like_C_sf"/>
</dbReference>